<comment type="caution">
    <text evidence="2">The sequence shown here is derived from an EMBL/GenBank/DDBJ whole genome shotgun (WGS) entry which is preliminary data.</text>
</comment>
<evidence type="ECO:0000313" key="3">
    <source>
        <dbReference type="Proteomes" id="UP001497623"/>
    </source>
</evidence>
<dbReference type="PANTHER" id="PTHR37445:SF3">
    <property type="entry name" value="ZINC FINGER PHD-TYPE DOMAIN-CONTAINING PROTEIN"/>
    <property type="match status" value="1"/>
</dbReference>
<evidence type="ECO:0000256" key="1">
    <source>
        <dbReference type="SAM" id="MobiDB-lite"/>
    </source>
</evidence>
<dbReference type="Proteomes" id="UP001497623">
    <property type="component" value="Unassembled WGS sequence"/>
</dbReference>
<protein>
    <submittedName>
        <fullName evidence="2">Uncharacterized protein</fullName>
    </submittedName>
</protein>
<sequence>MEIKTALEHVKETMASNNEGRVNQFVDVMREQQQEQQEQQQQQQQQQRAHPQQQQQQQRPHQQQQQHNGGYHDNQHLDYLRFGRTNNLIIFRLRECEENSNDQDIIDRADVGNILNEIEQGDLIYKIKDIVRLGKKDGGKIRPLKVVFLSSTDRETVVTNAYKLKGNVHYRVSLCRDLIREDREIEKAIYLRKKQER</sequence>
<dbReference type="SUPFAM" id="SSF81995">
    <property type="entry name" value="beta-sandwich domain of Sec23/24"/>
    <property type="match status" value="1"/>
</dbReference>
<dbReference type="EMBL" id="CAXKWB010004237">
    <property type="protein sequence ID" value="CAL4072879.1"/>
    <property type="molecule type" value="Genomic_DNA"/>
</dbReference>
<proteinExistence type="predicted"/>
<gene>
    <name evidence="2" type="ORF">MNOR_LOCUS8953</name>
</gene>
<feature type="compositionally biased region" description="Low complexity" evidence="1">
    <location>
        <begin position="34"/>
        <end position="67"/>
    </location>
</feature>
<keyword evidence="3" id="KW-1185">Reference proteome</keyword>
<name>A0AAV2QAH9_MEGNR</name>
<reference evidence="2 3" key="1">
    <citation type="submission" date="2024-05" db="EMBL/GenBank/DDBJ databases">
        <authorList>
            <person name="Wallberg A."/>
        </authorList>
    </citation>
    <scope>NUCLEOTIDE SEQUENCE [LARGE SCALE GENOMIC DNA]</scope>
</reference>
<accession>A0AAV2QAH9</accession>
<organism evidence="2 3">
    <name type="scientific">Meganyctiphanes norvegica</name>
    <name type="common">Northern krill</name>
    <name type="synonym">Thysanopoda norvegica</name>
    <dbReference type="NCBI Taxonomy" id="48144"/>
    <lineage>
        <taxon>Eukaryota</taxon>
        <taxon>Metazoa</taxon>
        <taxon>Ecdysozoa</taxon>
        <taxon>Arthropoda</taxon>
        <taxon>Crustacea</taxon>
        <taxon>Multicrustacea</taxon>
        <taxon>Malacostraca</taxon>
        <taxon>Eumalacostraca</taxon>
        <taxon>Eucarida</taxon>
        <taxon>Euphausiacea</taxon>
        <taxon>Euphausiidae</taxon>
        <taxon>Meganyctiphanes</taxon>
    </lineage>
</organism>
<evidence type="ECO:0000313" key="2">
    <source>
        <dbReference type="EMBL" id="CAL4072879.1"/>
    </source>
</evidence>
<feature type="region of interest" description="Disordered" evidence="1">
    <location>
        <begin position="15"/>
        <end position="75"/>
    </location>
</feature>
<dbReference type="PANTHER" id="PTHR37445">
    <property type="entry name" value="PROTEIN CBG24663"/>
    <property type="match status" value="1"/>
</dbReference>
<dbReference type="AlphaFoldDB" id="A0AAV2QAH9"/>
<feature type="non-terminal residue" evidence="2">
    <location>
        <position position="197"/>
    </location>
</feature>